<evidence type="ECO:0000256" key="8">
    <source>
        <dbReference type="ARBA" id="ARBA00022824"/>
    </source>
</evidence>
<dbReference type="Proteomes" id="UP000501346">
    <property type="component" value="Chromosome ScII"/>
</dbReference>
<feature type="transmembrane region" description="Helical" evidence="14">
    <location>
        <begin position="129"/>
        <end position="148"/>
    </location>
</feature>
<keyword evidence="7 14" id="KW-0812">Transmembrane</keyword>
<dbReference type="GO" id="GO:0005789">
    <property type="term" value="C:endoplasmic reticulum membrane"/>
    <property type="evidence" value="ECO:0007669"/>
    <property type="project" value="UniProtKB-SubCell"/>
</dbReference>
<gene>
    <name evidence="15" type="primary">ALG3_1</name>
    <name evidence="15" type="ORF">GRS66_000124</name>
</gene>
<comment type="pathway">
    <text evidence="2 14">Protein modification; protein glycosylation.</text>
</comment>
<evidence type="ECO:0000256" key="11">
    <source>
        <dbReference type="ARBA" id="ARBA00044743"/>
    </source>
</evidence>
<comment type="subcellular location">
    <subcellularLocation>
        <location evidence="1 14">Endoplasmic reticulum membrane</location>
        <topology evidence="1 14">Multi-pass membrane protein</topology>
    </subcellularLocation>
</comment>
<evidence type="ECO:0000256" key="3">
    <source>
        <dbReference type="ARBA" id="ARBA00011964"/>
    </source>
</evidence>
<dbReference type="UniPathway" id="UPA00378"/>
<organism evidence="15 16">
    <name type="scientific">Saccharomyces pastorianus</name>
    <name type="common">Lager yeast</name>
    <name type="synonym">Saccharomyces cerevisiae x Saccharomyces eubayanus</name>
    <dbReference type="NCBI Taxonomy" id="27292"/>
    <lineage>
        <taxon>Eukaryota</taxon>
        <taxon>Fungi</taxon>
        <taxon>Dikarya</taxon>
        <taxon>Ascomycota</taxon>
        <taxon>Saccharomycotina</taxon>
        <taxon>Saccharomycetes</taxon>
        <taxon>Saccharomycetales</taxon>
        <taxon>Saccharomycetaceae</taxon>
        <taxon>Saccharomyces</taxon>
    </lineage>
</organism>
<feature type="transmembrane region" description="Helical" evidence="14">
    <location>
        <begin position="303"/>
        <end position="323"/>
    </location>
</feature>
<evidence type="ECO:0000256" key="7">
    <source>
        <dbReference type="ARBA" id="ARBA00022692"/>
    </source>
</evidence>
<dbReference type="PANTHER" id="PTHR12646:SF0">
    <property type="entry name" value="DOL-P-MAN:MAN(5)GLCNAC(2)-PP-DOL ALPHA-1,3-MANNOSYLTRANSFERASE"/>
    <property type="match status" value="1"/>
</dbReference>
<feature type="transmembrane region" description="Helical" evidence="14">
    <location>
        <begin position="204"/>
        <end position="237"/>
    </location>
</feature>
<dbReference type="EMBL" id="CP048984">
    <property type="protein sequence ID" value="QID77932.1"/>
    <property type="molecule type" value="Genomic_DNA"/>
</dbReference>
<feature type="transmembrane region" description="Helical" evidence="14">
    <location>
        <begin position="44"/>
        <end position="62"/>
    </location>
</feature>
<feature type="transmembrane region" description="Helical" evidence="14">
    <location>
        <begin position="422"/>
        <end position="443"/>
    </location>
</feature>
<dbReference type="GO" id="GO:0052925">
    <property type="term" value="F:dol-P-Man:Man(5)GlcNAc(2)-PP-Dol alpha-1,3-mannosyltransferase activity"/>
    <property type="evidence" value="ECO:0007669"/>
    <property type="project" value="UniProtKB-EC"/>
</dbReference>
<evidence type="ECO:0000256" key="14">
    <source>
        <dbReference type="RuleBase" id="RU364047"/>
    </source>
</evidence>
<evidence type="ECO:0000256" key="1">
    <source>
        <dbReference type="ARBA" id="ARBA00004477"/>
    </source>
</evidence>
<dbReference type="OrthoDB" id="20028at2759"/>
<evidence type="ECO:0000256" key="12">
    <source>
        <dbReference type="ARBA" id="ARBA00049506"/>
    </source>
</evidence>
<dbReference type="Pfam" id="PF05208">
    <property type="entry name" value="ALG3"/>
    <property type="match status" value="1"/>
</dbReference>
<evidence type="ECO:0000313" key="16">
    <source>
        <dbReference type="Proteomes" id="UP000501346"/>
    </source>
</evidence>
<reference evidence="15 16" key="1">
    <citation type="journal article" date="2019" name="BMC Genomics">
        <title>Chromosome level assembly and comparative genome analysis confirm lager-brewing yeasts originated from a single hybridization.</title>
        <authorList>
            <person name="Salazar A.N."/>
            <person name="Gorter de Vries A.R."/>
            <person name="van den Broek M."/>
            <person name="Brouwers N."/>
            <person name="de la Torre Cortes P."/>
            <person name="Kuijpers N.G.A."/>
            <person name="Daran J.G."/>
            <person name="Abeel T."/>
        </authorList>
    </citation>
    <scope>NUCLEOTIDE SEQUENCE [LARGE SCALE GENOMIC DNA]</scope>
    <source>
        <strain evidence="15 16">CBS 1483</strain>
    </source>
</reference>
<feature type="transmembrane region" description="Helical" evidence="14">
    <location>
        <begin position="243"/>
        <end position="264"/>
    </location>
</feature>
<evidence type="ECO:0000256" key="9">
    <source>
        <dbReference type="ARBA" id="ARBA00022989"/>
    </source>
</evidence>
<evidence type="ECO:0000256" key="10">
    <source>
        <dbReference type="ARBA" id="ARBA00023136"/>
    </source>
</evidence>
<dbReference type="EC" id="2.4.1.258" evidence="3 14"/>
<feature type="transmembrane region" description="Helical" evidence="14">
    <location>
        <begin position="382"/>
        <end position="402"/>
    </location>
</feature>
<dbReference type="PANTHER" id="PTHR12646">
    <property type="entry name" value="NOT56 - RELATED"/>
    <property type="match status" value="1"/>
</dbReference>
<evidence type="ECO:0000256" key="6">
    <source>
        <dbReference type="ARBA" id="ARBA00022679"/>
    </source>
</evidence>
<comment type="catalytic activity">
    <reaction evidence="12 14">
        <text>an alpha-D-Man-(1-&gt;2)-alpha-D-Man-(1-&gt;2)-alpha-D-Man-(1-&gt;3)-[alpha-D-Man-(1-&gt;6)]-beta-D-Man-(1-&gt;4)-beta-D-GlcNAc-(1-&gt;4)-alpha-D-GlcNAc-diphospho-di-trans,poly-cis-dolichol + a di-trans,poly-cis-dolichyl beta-D-mannosyl phosphate = an alpha-D-Man-(1-&gt;2)-alpha-D-Man-(1-&gt;2)-alpha-D-Man-(1-&gt;3)-[alpha-D-Man-(1-&gt;3)-alpha-D-Man-(1-&gt;6)]-beta-D-Man-(1-&gt;4)-beta-D-GlcNAc-(1-&gt;4)-alpha-D-GlcNAc-diphospho-di-trans,poly-cis-dolichol + a di-trans,poly-cis-dolichyl phosphate + H(+)</text>
        <dbReference type="Rhea" id="RHEA:29527"/>
        <dbReference type="Rhea" id="RHEA-COMP:19498"/>
        <dbReference type="Rhea" id="RHEA-COMP:19501"/>
        <dbReference type="Rhea" id="RHEA-COMP:19516"/>
        <dbReference type="Rhea" id="RHEA-COMP:19517"/>
        <dbReference type="ChEBI" id="CHEBI:15378"/>
        <dbReference type="ChEBI" id="CHEBI:57683"/>
        <dbReference type="ChEBI" id="CHEBI:58211"/>
        <dbReference type="ChEBI" id="CHEBI:132515"/>
        <dbReference type="ChEBI" id="CHEBI:132516"/>
        <dbReference type="EC" id="2.4.1.258"/>
    </reaction>
    <physiologicalReaction direction="left-to-right" evidence="12 14">
        <dbReference type="Rhea" id="RHEA:29528"/>
    </physiologicalReaction>
</comment>
<keyword evidence="10 14" id="KW-0472">Membrane</keyword>
<keyword evidence="6 14" id="KW-0808">Transferase</keyword>
<evidence type="ECO:0000256" key="4">
    <source>
        <dbReference type="ARBA" id="ARBA00015561"/>
    </source>
</evidence>
<evidence type="ECO:0000256" key="2">
    <source>
        <dbReference type="ARBA" id="ARBA00004922"/>
    </source>
</evidence>
<keyword evidence="16" id="KW-1185">Reference proteome</keyword>
<evidence type="ECO:0000256" key="5">
    <source>
        <dbReference type="ARBA" id="ARBA00022676"/>
    </source>
</evidence>
<proteinExistence type="inferred from homology"/>
<keyword evidence="9 14" id="KW-1133">Transmembrane helix</keyword>
<keyword evidence="8 14" id="KW-0256">Endoplasmic reticulum</keyword>
<dbReference type="AlphaFoldDB" id="A0A6C1DKZ9"/>
<accession>A0A6C1DKZ9</accession>
<dbReference type="InterPro" id="IPR007873">
    <property type="entry name" value="Glycosyltransferase_ALG3"/>
</dbReference>
<feature type="transmembrane region" description="Helical" evidence="14">
    <location>
        <begin position="168"/>
        <end position="192"/>
    </location>
</feature>
<feature type="transmembrane region" description="Helical" evidence="14">
    <location>
        <begin position="351"/>
        <end position="370"/>
    </location>
</feature>
<evidence type="ECO:0000313" key="15">
    <source>
        <dbReference type="EMBL" id="QID77932.1"/>
    </source>
</evidence>
<comment type="similarity">
    <text evidence="13">Belongs to the glycosyltransferase ALG3 family.</text>
</comment>
<keyword evidence="5 14" id="KW-0328">Glycosyltransferase</keyword>
<evidence type="ECO:0000256" key="13">
    <source>
        <dbReference type="ARBA" id="ARBA00093457"/>
    </source>
</evidence>
<name>A0A6C1DKZ9_SACPS</name>
<comment type="function">
    <text evidence="11 14">Dol-P-Man:Man(5)GlcNAc(2)-PP-Dol alpha-1,3-mannosyltransferase that operates in the biosynthetic pathway of dolichol-linked oligosaccharides, the glycan precursors employed in protein asparagine (N)-glycosylation. The assembly of dolichol-linked oligosaccharides begins on the cytosolic side of the endoplasmic reticulum membrane and finishes in its lumen. The sequential addition of sugars to dolichol pyrophosphate produces dolichol-linked oligosaccharides containing fourteen sugars, including two GlcNAcs, nine mannoses and three glucoses. Once assembled, the oligosaccharide is transferred from the lipid to nascent proteins by oligosaccharyltransferases. In the lumen of the endoplasmic reticulum, adds the first dolichyl beta-D-mannosyl phosphate derived mannose in an alpha-1,3 linkage to Man(5)GlcNAc(2)-PP-dolichol to produce Man(6)GlcNAc(2)-PP-dolichol.</text>
</comment>
<protein>
    <recommendedName>
        <fullName evidence="4 14">Dol-P-Man:Man(5)GlcNAc(2)-PP-Dol alpha-1,3-mannosyltransferase</fullName>
        <ecNumber evidence="3 14">2.4.1.258</ecNumber>
    </recommendedName>
    <alternativeName>
        <fullName evidence="14">Dol-P-Man-dependent alpha(1-3)-mannosyltransferase</fullName>
    </alternativeName>
</protein>
<sequence length="458" mass="52833">MEGEQSPQGEKSLQRKQFVRPPLDLWQDLKDGVRYVIFDCRANLIVMPLLILFESMLCKIIIKKVAYTEIDYKAYMEQIEMIQLDGMLDYSQVSGGTGPLVYPAGHVLIYKMMYWLTEGMDHVERGQVFFRYLYLLTLALQMACYYLLHLPPWCVVLACLSKRLHSIYVLRLFNDCFTTLFMVVTVLGAIVASRCHQRPKLKKSLALVISATYSMAVSIKMNALLYFPAMMISLFILNDANVILTLLDLVAMIAWQVAVAVPFLRSFPQQYLHCAFNFGRKFMYQWSINWQMMDEEAFNDKRFHLALLISHLIALTTLFATRYPRILPDLWSSLCHPLRKNAVLNANPAKTIPFVLIASNFIGVLFSRSLHYQFLSWYHWTLPILIFWSGMPFFVGPIWYVLHEWCWNSYPPNSQASTLLLALNTVLLLLLALTQLSGSVALAKSHLRTTSSMEKKLN</sequence>